<dbReference type="EMBL" id="SRLD01000002">
    <property type="protein sequence ID" value="TGE19879.1"/>
    <property type="molecule type" value="Genomic_DNA"/>
</dbReference>
<dbReference type="Pfam" id="PF06580">
    <property type="entry name" value="His_kinase"/>
    <property type="match status" value="1"/>
</dbReference>
<evidence type="ECO:0000256" key="1">
    <source>
        <dbReference type="SAM" id="MobiDB-lite"/>
    </source>
</evidence>
<evidence type="ECO:0000313" key="4">
    <source>
        <dbReference type="EMBL" id="TGE19879.1"/>
    </source>
</evidence>
<dbReference type="InterPro" id="IPR036890">
    <property type="entry name" value="HATPase_C_sf"/>
</dbReference>
<dbReference type="InterPro" id="IPR010559">
    <property type="entry name" value="Sig_transdc_His_kin_internal"/>
</dbReference>
<gene>
    <name evidence="4" type="ORF">E5J99_01920</name>
</gene>
<keyword evidence="2" id="KW-0812">Transmembrane</keyword>
<feature type="domain" description="Signal transduction histidine kinase internal region" evidence="3">
    <location>
        <begin position="157"/>
        <end position="234"/>
    </location>
</feature>
<reference evidence="4 5" key="1">
    <citation type="submission" date="2019-04" db="EMBL/GenBank/DDBJ databases">
        <authorList>
            <person name="Feng G."/>
            <person name="Zhang J."/>
            <person name="Zhu H."/>
        </authorList>
    </citation>
    <scope>NUCLEOTIDE SEQUENCE [LARGE SCALE GENOMIC DNA]</scope>
    <source>
        <strain evidence="4 5">JCM 17223</strain>
    </source>
</reference>
<comment type="caution">
    <text evidence="4">The sequence shown here is derived from an EMBL/GenBank/DDBJ whole genome shotgun (WGS) entry which is preliminary data.</text>
</comment>
<name>A0A4Z0PRC1_9BACT</name>
<accession>A0A4Z0PRC1</accession>
<sequence>MSCHSAPSRHPRRSDWLTAAGYWVVVTIVLLPDYIANHDLSLGLRGMAYTVLLDSATVYLLVFHLLPALQMPQTRRRALLLLPLFLLLSSVLYSTGYAVAFNETQELSWAALTPARLAAGVWRHALSYGVLAVVLTGKRYFEIQQRLVLAQQAQTESELRTLKAQIDPHFLFNNLNVLRGLIQQDPAVANEYLNRFANLYRFLIRHKDDDFVTLEEELQFVDEYIYLLRHRFGGAYAFRQERLAAPDLTGLLVVPGTLQLLVENAIKHNVGDEEQPLLITIRFTESELVVEHALRPKLTPVDSTGTGLANLRDRYRLLFGKAIIVENTGAEFRVRIPVLRQAPRPAALSTTPRAHPQPQPATLLPARR</sequence>
<dbReference type="Gene3D" id="3.30.565.10">
    <property type="entry name" value="Histidine kinase-like ATPase, C-terminal domain"/>
    <property type="match status" value="1"/>
</dbReference>
<keyword evidence="2" id="KW-1133">Transmembrane helix</keyword>
<proteinExistence type="predicted"/>
<dbReference type="GO" id="GO:0000155">
    <property type="term" value="F:phosphorelay sensor kinase activity"/>
    <property type="evidence" value="ECO:0007669"/>
    <property type="project" value="InterPro"/>
</dbReference>
<keyword evidence="5" id="KW-1185">Reference proteome</keyword>
<feature type="transmembrane region" description="Helical" evidence="2">
    <location>
        <begin position="16"/>
        <end position="35"/>
    </location>
</feature>
<feature type="transmembrane region" description="Helical" evidence="2">
    <location>
        <begin position="78"/>
        <end position="101"/>
    </location>
</feature>
<dbReference type="Proteomes" id="UP000297739">
    <property type="component" value="Unassembled WGS sequence"/>
</dbReference>
<dbReference type="RefSeq" id="WP_135496026.1">
    <property type="nucleotide sequence ID" value="NZ_SRLD01000002.1"/>
</dbReference>
<dbReference type="GO" id="GO:0016020">
    <property type="term" value="C:membrane"/>
    <property type="evidence" value="ECO:0007669"/>
    <property type="project" value="InterPro"/>
</dbReference>
<evidence type="ECO:0000313" key="5">
    <source>
        <dbReference type="Proteomes" id="UP000297739"/>
    </source>
</evidence>
<feature type="region of interest" description="Disordered" evidence="1">
    <location>
        <begin position="345"/>
        <end position="368"/>
    </location>
</feature>
<dbReference type="InterPro" id="IPR050640">
    <property type="entry name" value="Bact_2-comp_sensor_kinase"/>
</dbReference>
<evidence type="ECO:0000259" key="3">
    <source>
        <dbReference type="Pfam" id="PF06580"/>
    </source>
</evidence>
<dbReference type="AlphaFoldDB" id="A0A4Z0PRC1"/>
<organism evidence="4 5">
    <name type="scientific">Hymenobacter elongatus</name>
    <dbReference type="NCBI Taxonomy" id="877208"/>
    <lineage>
        <taxon>Bacteria</taxon>
        <taxon>Pseudomonadati</taxon>
        <taxon>Bacteroidota</taxon>
        <taxon>Cytophagia</taxon>
        <taxon>Cytophagales</taxon>
        <taxon>Hymenobacteraceae</taxon>
        <taxon>Hymenobacter</taxon>
    </lineage>
</organism>
<dbReference type="PANTHER" id="PTHR34220">
    <property type="entry name" value="SENSOR HISTIDINE KINASE YPDA"/>
    <property type="match status" value="1"/>
</dbReference>
<keyword evidence="2" id="KW-0472">Membrane</keyword>
<protein>
    <recommendedName>
        <fullName evidence="3">Signal transduction histidine kinase internal region domain-containing protein</fullName>
    </recommendedName>
</protein>
<evidence type="ECO:0000256" key="2">
    <source>
        <dbReference type="SAM" id="Phobius"/>
    </source>
</evidence>
<dbReference type="PANTHER" id="PTHR34220:SF7">
    <property type="entry name" value="SENSOR HISTIDINE KINASE YPDA"/>
    <property type="match status" value="1"/>
</dbReference>
<dbReference type="SUPFAM" id="SSF55874">
    <property type="entry name" value="ATPase domain of HSP90 chaperone/DNA topoisomerase II/histidine kinase"/>
    <property type="match status" value="1"/>
</dbReference>
<dbReference type="OrthoDB" id="927174at2"/>
<feature type="transmembrane region" description="Helical" evidence="2">
    <location>
        <begin position="47"/>
        <end position="66"/>
    </location>
</feature>